<gene>
    <name evidence="4" type="ORF">RNC47_14665</name>
</gene>
<feature type="region of interest" description="Disordered" evidence="2">
    <location>
        <begin position="1"/>
        <end position="46"/>
    </location>
</feature>
<dbReference type="Pfam" id="PF00498">
    <property type="entry name" value="FHA"/>
    <property type="match status" value="1"/>
</dbReference>
<evidence type="ECO:0000256" key="1">
    <source>
        <dbReference type="ARBA" id="ARBA00022553"/>
    </source>
</evidence>
<sequence length="272" mass="30622">MTPFRSPRASRAATPPAVRPTLARGVPHRPSRPPRTLHASSTQGTLWVPPEPERVVRFGRNTPKDDPEVHLTVGGQDQSVSRRHGELTFRDNLWWLRNIGQQLVRLPRGLMLHHTSEPVPLAGGYTPLFVKGSGGREHLVELFVTDHERPEPRATPGAPTVPPKRWELTPEERLVAVVLGQSYLRYEPDPRPVTYREANAQLRHLRPEDGWTARKVERRAGELRHRLHAAGFPPTVIREEGGPYDAHLLHNLLKGLVETTSLVPPDLTLLDD</sequence>
<evidence type="ECO:0000313" key="5">
    <source>
        <dbReference type="Proteomes" id="UP001183420"/>
    </source>
</evidence>
<accession>A0ABU2LPR5</accession>
<evidence type="ECO:0000259" key="3">
    <source>
        <dbReference type="PROSITE" id="PS50006"/>
    </source>
</evidence>
<reference evidence="5" key="1">
    <citation type="submission" date="2023-07" db="EMBL/GenBank/DDBJ databases">
        <title>30 novel species of actinomycetes from the DSMZ collection.</title>
        <authorList>
            <person name="Nouioui I."/>
        </authorList>
    </citation>
    <scope>NUCLEOTIDE SEQUENCE [LARGE SCALE GENOMIC DNA]</scope>
    <source>
        <strain evidence="5">DSM 44918</strain>
    </source>
</reference>
<comment type="caution">
    <text evidence="4">The sequence shown here is derived from an EMBL/GenBank/DDBJ whole genome shotgun (WGS) entry which is preliminary data.</text>
</comment>
<feature type="domain" description="FHA" evidence="3">
    <location>
        <begin position="56"/>
        <end position="102"/>
    </location>
</feature>
<dbReference type="InterPro" id="IPR008984">
    <property type="entry name" value="SMAD_FHA_dom_sf"/>
</dbReference>
<protein>
    <submittedName>
        <fullName evidence="4">FHA domain-containing protein</fullName>
    </submittedName>
</protein>
<dbReference type="PROSITE" id="PS50006">
    <property type="entry name" value="FHA_DOMAIN"/>
    <property type="match status" value="1"/>
</dbReference>
<keyword evidence="1" id="KW-0597">Phosphoprotein</keyword>
<dbReference type="EMBL" id="JAVREM010000015">
    <property type="protein sequence ID" value="MDT0319582.1"/>
    <property type="molecule type" value="Genomic_DNA"/>
</dbReference>
<dbReference type="RefSeq" id="WP_311598978.1">
    <property type="nucleotide sequence ID" value="NZ_JAVREM010000015.1"/>
</dbReference>
<name>A0ABU2LPR5_9ACTN</name>
<dbReference type="SUPFAM" id="SSF49879">
    <property type="entry name" value="SMAD/FHA domain"/>
    <property type="match status" value="1"/>
</dbReference>
<keyword evidence="5" id="KW-1185">Reference proteome</keyword>
<organism evidence="4 5">
    <name type="scientific">Streptomyces millisiae</name>
    <dbReference type="NCBI Taxonomy" id="3075542"/>
    <lineage>
        <taxon>Bacteria</taxon>
        <taxon>Bacillati</taxon>
        <taxon>Actinomycetota</taxon>
        <taxon>Actinomycetes</taxon>
        <taxon>Kitasatosporales</taxon>
        <taxon>Streptomycetaceae</taxon>
        <taxon>Streptomyces</taxon>
    </lineage>
</organism>
<dbReference type="CDD" id="cd00060">
    <property type="entry name" value="FHA"/>
    <property type="match status" value="1"/>
</dbReference>
<feature type="compositionally biased region" description="Low complexity" evidence="2">
    <location>
        <begin position="1"/>
        <end position="24"/>
    </location>
</feature>
<dbReference type="InterPro" id="IPR000253">
    <property type="entry name" value="FHA_dom"/>
</dbReference>
<dbReference type="Proteomes" id="UP001183420">
    <property type="component" value="Unassembled WGS sequence"/>
</dbReference>
<proteinExistence type="predicted"/>
<evidence type="ECO:0000313" key="4">
    <source>
        <dbReference type="EMBL" id="MDT0319582.1"/>
    </source>
</evidence>
<evidence type="ECO:0000256" key="2">
    <source>
        <dbReference type="SAM" id="MobiDB-lite"/>
    </source>
</evidence>